<dbReference type="AlphaFoldDB" id="A0A6N9U961"/>
<evidence type="ECO:0000313" key="3">
    <source>
        <dbReference type="Proteomes" id="UP000471293"/>
    </source>
</evidence>
<reference evidence="2 3" key="1">
    <citation type="submission" date="2020-01" db="EMBL/GenBank/DDBJ databases">
        <title>Insect and environment-associated Actinomycetes.</title>
        <authorList>
            <person name="Currrie C."/>
            <person name="Chevrette M."/>
            <person name="Carlson C."/>
            <person name="Stubbendieck R."/>
            <person name="Wendt-Pienkowski E."/>
        </authorList>
    </citation>
    <scope>NUCLEOTIDE SEQUENCE [LARGE SCALE GENOMIC DNA]</scope>
    <source>
        <strain evidence="2 3">SID11342</strain>
    </source>
</reference>
<feature type="region of interest" description="Disordered" evidence="1">
    <location>
        <begin position="1"/>
        <end position="21"/>
    </location>
</feature>
<protein>
    <submittedName>
        <fullName evidence="2">Uncharacterized protein</fullName>
    </submittedName>
</protein>
<sequence length="45" mass="5132">MSPDSKAKPLPTPKPPERDPVLEDLIWLQQTREARLAAARAQRPR</sequence>
<accession>A0A6N9U961</accession>
<name>A0A6N9U961_STRHA</name>
<dbReference type="EMBL" id="JAAGLQ010000597">
    <property type="protein sequence ID" value="NEA19229.1"/>
    <property type="molecule type" value="Genomic_DNA"/>
</dbReference>
<evidence type="ECO:0000256" key="1">
    <source>
        <dbReference type="SAM" id="MobiDB-lite"/>
    </source>
</evidence>
<evidence type="ECO:0000313" key="2">
    <source>
        <dbReference type="EMBL" id="NEA19229.1"/>
    </source>
</evidence>
<proteinExistence type="predicted"/>
<dbReference type="RefSeq" id="WP_164348531.1">
    <property type="nucleotide sequence ID" value="NZ_CP108743.1"/>
</dbReference>
<gene>
    <name evidence="2" type="ORF">G3I29_27845</name>
</gene>
<comment type="caution">
    <text evidence="2">The sequence shown here is derived from an EMBL/GenBank/DDBJ whole genome shotgun (WGS) entry which is preliminary data.</text>
</comment>
<organism evidence="2 3">
    <name type="scientific">Streptomyces halstedii</name>
    <dbReference type="NCBI Taxonomy" id="1944"/>
    <lineage>
        <taxon>Bacteria</taxon>
        <taxon>Bacillati</taxon>
        <taxon>Actinomycetota</taxon>
        <taxon>Actinomycetes</taxon>
        <taxon>Kitasatosporales</taxon>
        <taxon>Streptomycetaceae</taxon>
        <taxon>Streptomyces</taxon>
    </lineage>
</organism>
<dbReference type="Proteomes" id="UP000471293">
    <property type="component" value="Unassembled WGS sequence"/>
</dbReference>